<dbReference type="InterPro" id="IPR000477">
    <property type="entry name" value="RT_dom"/>
</dbReference>
<evidence type="ECO:0000259" key="2">
    <source>
        <dbReference type="Pfam" id="PF00078"/>
    </source>
</evidence>
<keyword evidence="4" id="KW-0695">RNA-directed DNA polymerase</keyword>
<dbReference type="Gene3D" id="3.30.70.270">
    <property type="match status" value="2"/>
</dbReference>
<sequence length="476" mass="55088">MSYSISEDPEDEPIEEEPLEEPKEESHTLWGAHVLFKKKDGSFRMCKDYRELHKLTTKNLPRIDDLFGQLQVMPFGLTNAPAVFMDLMNRVYKSHLDKFVIVFIDDILIYSKSKEEHEVHLNNGIHMYPSKIEAVKNRKKYEWVKELKEAFQTLKDNLCNALILSLPDRSEEFVVYCDVLNWLCVDAKNDYDNEIRYHLGKVNVVADALSRKERVKPRRKCCVAWINKRKRRKMGVILYGSNFGSIGRKCKDIRYGQGSCIEVIVDRLTKLAYFLAIREDYKMEKLVRLYIDDIVAWHGVPVSIILDHDGRFTLSQLIGSKLVQETTDKAVLIKERLKVARDRQKSYADNRRKPLEFEVGDQVLLKVSPWKGVMRFGTKGKLAPIYVGPFEILKMIGHVAYRLRSPQELSGVHDTFHASNIKKCLADANLHVPLGEVKIDKTLCFVEEPVEIMNREVKFVGILSMNLSLLGNERIL</sequence>
<evidence type="ECO:0000259" key="3">
    <source>
        <dbReference type="Pfam" id="PF24626"/>
    </source>
</evidence>
<comment type="caution">
    <text evidence="4">The sequence shown here is derived from an EMBL/GenBank/DDBJ whole genome shotgun (WGS) entry which is preliminary data.</text>
</comment>
<evidence type="ECO:0000313" key="4">
    <source>
        <dbReference type="EMBL" id="GEU49294.1"/>
    </source>
</evidence>
<dbReference type="GO" id="GO:0003964">
    <property type="term" value="F:RNA-directed DNA polymerase activity"/>
    <property type="evidence" value="ECO:0007669"/>
    <property type="project" value="UniProtKB-KW"/>
</dbReference>
<dbReference type="PANTHER" id="PTHR24559:SF444">
    <property type="entry name" value="REVERSE TRANSCRIPTASE DOMAIN-CONTAINING PROTEIN"/>
    <property type="match status" value="1"/>
</dbReference>
<name>A0A6L2KN70_TANCI</name>
<dbReference type="SUPFAM" id="SSF56672">
    <property type="entry name" value="DNA/RNA polymerases"/>
    <property type="match status" value="1"/>
</dbReference>
<dbReference type="InterPro" id="IPR053134">
    <property type="entry name" value="RNA-dir_DNA_polymerase"/>
</dbReference>
<dbReference type="Gene3D" id="3.10.10.10">
    <property type="entry name" value="HIV Type 1 Reverse Transcriptase, subunit A, domain 1"/>
    <property type="match status" value="1"/>
</dbReference>
<keyword evidence="4" id="KW-0808">Transferase</keyword>
<protein>
    <submittedName>
        <fullName evidence="4">Putative reverse transcriptase domain-containing protein</fullName>
    </submittedName>
</protein>
<gene>
    <name evidence="4" type="ORF">Tci_021272</name>
</gene>
<organism evidence="4">
    <name type="scientific">Tanacetum cinerariifolium</name>
    <name type="common">Dalmatian daisy</name>
    <name type="synonym">Chrysanthemum cinerariifolium</name>
    <dbReference type="NCBI Taxonomy" id="118510"/>
    <lineage>
        <taxon>Eukaryota</taxon>
        <taxon>Viridiplantae</taxon>
        <taxon>Streptophyta</taxon>
        <taxon>Embryophyta</taxon>
        <taxon>Tracheophyta</taxon>
        <taxon>Spermatophyta</taxon>
        <taxon>Magnoliopsida</taxon>
        <taxon>eudicotyledons</taxon>
        <taxon>Gunneridae</taxon>
        <taxon>Pentapetalae</taxon>
        <taxon>asterids</taxon>
        <taxon>campanulids</taxon>
        <taxon>Asterales</taxon>
        <taxon>Asteraceae</taxon>
        <taxon>Asteroideae</taxon>
        <taxon>Anthemideae</taxon>
        <taxon>Anthemidinae</taxon>
        <taxon>Tanacetum</taxon>
    </lineage>
</organism>
<dbReference type="InterPro" id="IPR012337">
    <property type="entry name" value="RNaseH-like_sf"/>
</dbReference>
<dbReference type="Pfam" id="PF00078">
    <property type="entry name" value="RVT_1"/>
    <property type="match status" value="1"/>
</dbReference>
<dbReference type="AlphaFoldDB" id="A0A6L2KN70"/>
<dbReference type="InterPro" id="IPR043128">
    <property type="entry name" value="Rev_trsase/Diguanyl_cyclase"/>
</dbReference>
<dbReference type="PANTHER" id="PTHR24559">
    <property type="entry name" value="TRANSPOSON TY3-I GAG-POL POLYPROTEIN"/>
    <property type="match status" value="1"/>
</dbReference>
<accession>A0A6L2KN70</accession>
<reference evidence="4" key="1">
    <citation type="journal article" date="2019" name="Sci. Rep.">
        <title>Draft genome of Tanacetum cinerariifolium, the natural source of mosquito coil.</title>
        <authorList>
            <person name="Yamashiro T."/>
            <person name="Shiraishi A."/>
            <person name="Satake H."/>
            <person name="Nakayama K."/>
        </authorList>
    </citation>
    <scope>NUCLEOTIDE SEQUENCE</scope>
</reference>
<keyword evidence="4" id="KW-0548">Nucleotidyltransferase</keyword>
<dbReference type="CDD" id="cd01647">
    <property type="entry name" value="RT_LTR"/>
    <property type="match status" value="1"/>
</dbReference>
<feature type="region of interest" description="Disordered" evidence="1">
    <location>
        <begin position="1"/>
        <end position="26"/>
    </location>
</feature>
<evidence type="ECO:0000256" key="1">
    <source>
        <dbReference type="SAM" id="MobiDB-lite"/>
    </source>
</evidence>
<dbReference type="Pfam" id="PF24626">
    <property type="entry name" value="SH3_Tf2-1"/>
    <property type="match status" value="1"/>
</dbReference>
<dbReference type="SUPFAM" id="SSF53098">
    <property type="entry name" value="Ribonuclease H-like"/>
    <property type="match status" value="1"/>
</dbReference>
<feature type="domain" description="Reverse transcriptase" evidence="2">
    <location>
        <begin position="69"/>
        <end position="122"/>
    </location>
</feature>
<dbReference type="EMBL" id="BKCJ010002544">
    <property type="protein sequence ID" value="GEU49294.1"/>
    <property type="molecule type" value="Genomic_DNA"/>
</dbReference>
<feature type="compositionally biased region" description="Acidic residues" evidence="1">
    <location>
        <begin position="7"/>
        <end position="19"/>
    </location>
</feature>
<feature type="domain" description="Tf2-1-like SH3-like" evidence="3">
    <location>
        <begin position="360"/>
        <end position="424"/>
    </location>
</feature>
<proteinExistence type="predicted"/>
<dbReference type="InterPro" id="IPR043502">
    <property type="entry name" value="DNA/RNA_pol_sf"/>
</dbReference>
<dbReference type="InterPro" id="IPR056924">
    <property type="entry name" value="SH3_Tf2-1"/>
</dbReference>